<proteinExistence type="predicted"/>
<evidence type="ECO:0000313" key="3">
    <source>
        <dbReference type="Proteomes" id="UP000177130"/>
    </source>
</evidence>
<dbReference type="EMBL" id="MHRK01000057">
    <property type="protein sequence ID" value="OHA22221.1"/>
    <property type="molecule type" value="Genomic_DNA"/>
</dbReference>
<dbReference type="AlphaFoldDB" id="A0A1G2MGQ4"/>
<feature type="transmembrane region" description="Helical" evidence="1">
    <location>
        <begin position="95"/>
        <end position="112"/>
    </location>
</feature>
<evidence type="ECO:0000256" key="1">
    <source>
        <dbReference type="SAM" id="Phobius"/>
    </source>
</evidence>
<evidence type="ECO:0000313" key="2">
    <source>
        <dbReference type="EMBL" id="OHA22221.1"/>
    </source>
</evidence>
<keyword evidence="1" id="KW-0812">Transmembrane</keyword>
<comment type="caution">
    <text evidence="2">The sequence shown here is derived from an EMBL/GenBank/DDBJ whole genome shotgun (WGS) entry which is preliminary data.</text>
</comment>
<keyword evidence="1" id="KW-1133">Transmembrane helix</keyword>
<accession>A0A1G2MGQ4</accession>
<sequence>MSKVGIYLIALSIVSAVVIVFFRQFMDKDSYEIKLPKDGAPTQDPLLKQAKKIMGTGWGYFKMAFIPLVVLGAGVLYTWWPETTNDAWVWAKKNYVFVITVAITILLFWISLKKMSGSSQLDLSDLVAVLKGIAVTGLIVAGMLWLMAASYRMAYGPSMSRTYVSDTPEQPSEFVQTGTWAIDALALDMAHRNWSPWIKYHPGYVTHWKTDPTKDGLWYQRGIMDGKDVKVTSDPLLTTPGESLHFTTGEAVRIAGNSVPVRIEVSRRQN</sequence>
<organism evidence="2 3">
    <name type="scientific">Candidatus Taylorbacteria bacterium RIFCSPHIGHO2_02_FULL_43_32b</name>
    <dbReference type="NCBI Taxonomy" id="1802306"/>
    <lineage>
        <taxon>Bacteria</taxon>
        <taxon>Candidatus Tayloriibacteriota</taxon>
    </lineage>
</organism>
<name>A0A1G2MGQ4_9BACT</name>
<keyword evidence="1" id="KW-0472">Membrane</keyword>
<feature type="transmembrane region" description="Helical" evidence="1">
    <location>
        <begin position="124"/>
        <end position="148"/>
    </location>
</feature>
<reference evidence="2 3" key="1">
    <citation type="journal article" date="2016" name="Nat. Commun.">
        <title>Thousands of microbial genomes shed light on interconnected biogeochemical processes in an aquifer system.</title>
        <authorList>
            <person name="Anantharaman K."/>
            <person name="Brown C.T."/>
            <person name="Hug L.A."/>
            <person name="Sharon I."/>
            <person name="Castelle C.J."/>
            <person name="Probst A.J."/>
            <person name="Thomas B.C."/>
            <person name="Singh A."/>
            <person name="Wilkins M.J."/>
            <person name="Karaoz U."/>
            <person name="Brodie E.L."/>
            <person name="Williams K.H."/>
            <person name="Hubbard S.S."/>
            <person name="Banfield J.F."/>
        </authorList>
    </citation>
    <scope>NUCLEOTIDE SEQUENCE [LARGE SCALE GENOMIC DNA]</scope>
</reference>
<dbReference type="Proteomes" id="UP000177130">
    <property type="component" value="Unassembled WGS sequence"/>
</dbReference>
<protein>
    <submittedName>
        <fullName evidence="2">Uncharacterized protein</fullName>
    </submittedName>
</protein>
<feature type="transmembrane region" description="Helical" evidence="1">
    <location>
        <begin position="60"/>
        <end position="80"/>
    </location>
</feature>
<gene>
    <name evidence="2" type="ORF">A3C72_04055</name>
</gene>
<feature type="transmembrane region" description="Helical" evidence="1">
    <location>
        <begin position="6"/>
        <end position="25"/>
    </location>
</feature>